<dbReference type="SUPFAM" id="SSF103481">
    <property type="entry name" value="Multidrug resistance efflux transporter EmrE"/>
    <property type="match status" value="2"/>
</dbReference>
<dbReference type="EMBL" id="BAAAMU010000003">
    <property type="protein sequence ID" value="GAA1612837.1"/>
    <property type="molecule type" value="Genomic_DNA"/>
</dbReference>
<dbReference type="RefSeq" id="WP_346101307.1">
    <property type="nucleotide sequence ID" value="NZ_BAAAMU010000003.1"/>
</dbReference>
<feature type="transmembrane region" description="Helical" evidence="7">
    <location>
        <begin position="158"/>
        <end position="184"/>
    </location>
</feature>
<proteinExistence type="inferred from homology"/>
<evidence type="ECO:0000256" key="3">
    <source>
        <dbReference type="ARBA" id="ARBA00022692"/>
    </source>
</evidence>
<comment type="subcellular location">
    <subcellularLocation>
        <location evidence="1">Membrane</location>
        <topology evidence="1">Multi-pass membrane protein</topology>
    </subcellularLocation>
</comment>
<feature type="transmembrane region" description="Helical" evidence="7">
    <location>
        <begin position="108"/>
        <end position="128"/>
    </location>
</feature>
<keyword evidence="5 7" id="KW-0472">Membrane</keyword>
<dbReference type="PANTHER" id="PTHR32322">
    <property type="entry name" value="INNER MEMBRANE TRANSPORTER"/>
    <property type="match status" value="1"/>
</dbReference>
<dbReference type="Proteomes" id="UP001500064">
    <property type="component" value="Unassembled WGS sequence"/>
</dbReference>
<dbReference type="InterPro" id="IPR037185">
    <property type="entry name" value="EmrE-like"/>
</dbReference>
<feature type="transmembrane region" description="Helical" evidence="7">
    <location>
        <begin position="228"/>
        <end position="249"/>
    </location>
</feature>
<dbReference type="InterPro" id="IPR050638">
    <property type="entry name" value="AA-Vitamin_Transporters"/>
</dbReference>
<keyword evidence="10" id="KW-1185">Reference proteome</keyword>
<dbReference type="InterPro" id="IPR000620">
    <property type="entry name" value="EamA_dom"/>
</dbReference>
<organism evidence="9 10">
    <name type="scientific">Nonomuraea maheshkhaliensis</name>
    <dbReference type="NCBI Taxonomy" id="419590"/>
    <lineage>
        <taxon>Bacteria</taxon>
        <taxon>Bacillati</taxon>
        <taxon>Actinomycetota</taxon>
        <taxon>Actinomycetes</taxon>
        <taxon>Streptosporangiales</taxon>
        <taxon>Streptosporangiaceae</taxon>
        <taxon>Nonomuraea</taxon>
    </lineage>
</organism>
<feature type="transmembrane region" description="Helical" evidence="7">
    <location>
        <begin position="196"/>
        <end position="216"/>
    </location>
</feature>
<evidence type="ECO:0000256" key="4">
    <source>
        <dbReference type="ARBA" id="ARBA00022989"/>
    </source>
</evidence>
<evidence type="ECO:0000256" key="5">
    <source>
        <dbReference type="ARBA" id="ARBA00023136"/>
    </source>
</evidence>
<dbReference type="PANTHER" id="PTHR32322:SF2">
    <property type="entry name" value="EAMA DOMAIN-CONTAINING PROTEIN"/>
    <property type="match status" value="1"/>
</dbReference>
<evidence type="ECO:0000259" key="8">
    <source>
        <dbReference type="Pfam" id="PF00892"/>
    </source>
</evidence>
<evidence type="ECO:0000256" key="2">
    <source>
        <dbReference type="ARBA" id="ARBA00007362"/>
    </source>
</evidence>
<evidence type="ECO:0000256" key="1">
    <source>
        <dbReference type="ARBA" id="ARBA00004141"/>
    </source>
</evidence>
<evidence type="ECO:0000313" key="10">
    <source>
        <dbReference type="Proteomes" id="UP001500064"/>
    </source>
</evidence>
<keyword evidence="4 7" id="KW-1133">Transmembrane helix</keyword>
<comment type="similarity">
    <text evidence="2">Belongs to the EamA transporter family.</text>
</comment>
<evidence type="ECO:0000256" key="7">
    <source>
        <dbReference type="SAM" id="Phobius"/>
    </source>
</evidence>
<feature type="domain" description="EamA" evidence="8">
    <location>
        <begin position="162"/>
        <end position="300"/>
    </location>
</feature>
<feature type="transmembrane region" description="Helical" evidence="7">
    <location>
        <begin position="83"/>
        <end position="102"/>
    </location>
</feature>
<feature type="domain" description="EamA" evidence="8">
    <location>
        <begin position="25"/>
        <end position="152"/>
    </location>
</feature>
<dbReference type="Pfam" id="PF00892">
    <property type="entry name" value="EamA"/>
    <property type="match status" value="2"/>
</dbReference>
<evidence type="ECO:0000256" key="6">
    <source>
        <dbReference type="SAM" id="MobiDB-lite"/>
    </source>
</evidence>
<keyword evidence="3 7" id="KW-0812">Transmembrane</keyword>
<comment type="caution">
    <text evidence="9">The sequence shown here is derived from an EMBL/GenBank/DDBJ whole genome shotgun (WGS) entry which is preliminary data.</text>
</comment>
<gene>
    <name evidence="9" type="ORF">GCM10009733_006070</name>
</gene>
<feature type="transmembrane region" description="Helical" evidence="7">
    <location>
        <begin position="261"/>
        <end position="279"/>
    </location>
</feature>
<name>A0ABN2EP89_9ACTN</name>
<sequence length="340" mass="35522">MTGLRAHAQNLAGLPLRFPGRHRTLLVIAAVCWATRTPVTAATLAERMPVLTLLLVHVATATAVLWIVVAARGYRPIPQLRGAVLLGALEPAGNGLLFALALTAVQAATGSLLLSTECMLVVVLGVLVLRERLGVAGWAGLLLCLPGVWLLSGTPTSLSLSAGILLTFGATSVSAIYSTAIAWFRRTRGGDVLTYTAWQFTIGLLCLLVLTAAHSGSTMAAALPGSPALWTLALAGGLLLAIACLSYNLAVSHVAIAEAGIVLNLIPLLGAGLSVIWLGDRLSPQALLGALITLAGICVLQLRRPGSEPLTPPSPIWPVKRPARARDQSRWPTPWKRVSS</sequence>
<accession>A0ABN2EP89</accession>
<feature type="region of interest" description="Disordered" evidence="6">
    <location>
        <begin position="309"/>
        <end position="340"/>
    </location>
</feature>
<evidence type="ECO:0000313" key="9">
    <source>
        <dbReference type="EMBL" id="GAA1612837.1"/>
    </source>
</evidence>
<protein>
    <recommendedName>
        <fullName evidence="8">EamA domain-containing protein</fullName>
    </recommendedName>
</protein>
<reference evidence="9 10" key="1">
    <citation type="journal article" date="2019" name="Int. J. Syst. Evol. Microbiol.">
        <title>The Global Catalogue of Microorganisms (GCM) 10K type strain sequencing project: providing services to taxonomists for standard genome sequencing and annotation.</title>
        <authorList>
            <consortium name="The Broad Institute Genomics Platform"/>
            <consortium name="The Broad Institute Genome Sequencing Center for Infectious Disease"/>
            <person name="Wu L."/>
            <person name="Ma J."/>
        </authorList>
    </citation>
    <scope>NUCLEOTIDE SEQUENCE [LARGE SCALE GENOMIC DNA]</scope>
    <source>
        <strain evidence="9 10">JCM 13929</strain>
    </source>
</reference>
<feature type="transmembrane region" description="Helical" evidence="7">
    <location>
        <begin position="135"/>
        <end position="152"/>
    </location>
</feature>
<feature type="transmembrane region" description="Helical" evidence="7">
    <location>
        <begin position="51"/>
        <end position="71"/>
    </location>
</feature>